<keyword evidence="2" id="KW-1185">Reference proteome</keyword>
<dbReference type="InterPro" id="IPR009061">
    <property type="entry name" value="DNA-bd_dom_put_sf"/>
</dbReference>
<dbReference type="Proteomes" id="UP000295367">
    <property type="component" value="Unassembled WGS sequence"/>
</dbReference>
<dbReference type="OrthoDB" id="8546410at2"/>
<evidence type="ECO:0008006" key="3">
    <source>
        <dbReference type="Google" id="ProtNLM"/>
    </source>
</evidence>
<dbReference type="AlphaFoldDB" id="A0A4R3XSR8"/>
<accession>A0A4R3XSR8</accession>
<evidence type="ECO:0000313" key="1">
    <source>
        <dbReference type="EMBL" id="TCV81286.1"/>
    </source>
</evidence>
<organism evidence="1 2">
    <name type="scientific">Sulfurirhabdus autotrophica</name>
    <dbReference type="NCBI Taxonomy" id="1706046"/>
    <lineage>
        <taxon>Bacteria</taxon>
        <taxon>Pseudomonadati</taxon>
        <taxon>Pseudomonadota</taxon>
        <taxon>Betaproteobacteria</taxon>
        <taxon>Nitrosomonadales</taxon>
        <taxon>Sulfuricellaceae</taxon>
        <taxon>Sulfurirhabdus</taxon>
    </lineage>
</organism>
<protein>
    <recommendedName>
        <fullName evidence="3">Excisionase family DNA binding protein</fullName>
    </recommendedName>
</protein>
<sequence>MKKQHPNHRHVKIHRSYSVEEIAKLFSVHKNTVRSWLKNGLTTVDNKRPMLIHGQTLYSFLQVKRVKHKRPCEPGEMYCVRCRSPKAPAGDMAEYQSKTDTLGNLVAICPDCEAIMNRRVCLSKLDEFRRYMDISIPQALKHIVESTQPTVNSDLL</sequence>
<gene>
    <name evidence="1" type="ORF">EDC63_12435</name>
</gene>
<dbReference type="RefSeq" id="WP_124946682.1">
    <property type="nucleotide sequence ID" value="NZ_BHVT01000038.1"/>
</dbReference>
<evidence type="ECO:0000313" key="2">
    <source>
        <dbReference type="Proteomes" id="UP000295367"/>
    </source>
</evidence>
<proteinExistence type="predicted"/>
<dbReference type="EMBL" id="SMCO01000024">
    <property type="protein sequence ID" value="TCV81286.1"/>
    <property type="molecule type" value="Genomic_DNA"/>
</dbReference>
<comment type="caution">
    <text evidence="1">The sequence shown here is derived from an EMBL/GenBank/DDBJ whole genome shotgun (WGS) entry which is preliminary data.</text>
</comment>
<dbReference type="SUPFAM" id="SSF46955">
    <property type="entry name" value="Putative DNA-binding domain"/>
    <property type="match status" value="1"/>
</dbReference>
<name>A0A4R3XSR8_9PROT</name>
<reference evidence="1 2" key="1">
    <citation type="submission" date="2019-03" db="EMBL/GenBank/DDBJ databases">
        <title>Genomic Encyclopedia of Type Strains, Phase IV (KMG-IV): sequencing the most valuable type-strain genomes for metagenomic binning, comparative biology and taxonomic classification.</title>
        <authorList>
            <person name="Goeker M."/>
        </authorList>
    </citation>
    <scope>NUCLEOTIDE SEQUENCE [LARGE SCALE GENOMIC DNA]</scope>
    <source>
        <strain evidence="1 2">DSM 100309</strain>
    </source>
</reference>